<reference evidence="1" key="1">
    <citation type="submission" date="2021-09" db="EMBL/GenBank/DDBJ databases">
        <authorList>
            <consortium name="AG Swart"/>
            <person name="Singh M."/>
            <person name="Singh A."/>
            <person name="Seah K."/>
            <person name="Emmerich C."/>
        </authorList>
    </citation>
    <scope>NUCLEOTIDE SEQUENCE</scope>
    <source>
        <strain evidence="1">ATCC30299</strain>
    </source>
</reference>
<comment type="caution">
    <text evidence="1">The sequence shown here is derived from an EMBL/GenBank/DDBJ whole genome shotgun (WGS) entry which is preliminary data.</text>
</comment>
<gene>
    <name evidence="1" type="ORF">BSTOLATCC_MIC22133</name>
</gene>
<protein>
    <submittedName>
        <fullName evidence="1">Uncharacterized protein</fullName>
    </submittedName>
</protein>
<name>A0AAU9J377_9CILI</name>
<dbReference type="EMBL" id="CAJZBQ010000021">
    <property type="protein sequence ID" value="CAG9318766.1"/>
    <property type="molecule type" value="Genomic_DNA"/>
</dbReference>
<keyword evidence="2" id="KW-1185">Reference proteome</keyword>
<organism evidence="1 2">
    <name type="scientific">Blepharisma stoltei</name>
    <dbReference type="NCBI Taxonomy" id="1481888"/>
    <lineage>
        <taxon>Eukaryota</taxon>
        <taxon>Sar</taxon>
        <taxon>Alveolata</taxon>
        <taxon>Ciliophora</taxon>
        <taxon>Postciliodesmatophora</taxon>
        <taxon>Heterotrichea</taxon>
        <taxon>Heterotrichida</taxon>
        <taxon>Blepharismidae</taxon>
        <taxon>Blepharisma</taxon>
    </lineage>
</organism>
<dbReference type="AlphaFoldDB" id="A0AAU9J377"/>
<evidence type="ECO:0000313" key="1">
    <source>
        <dbReference type="EMBL" id="CAG9318766.1"/>
    </source>
</evidence>
<sequence>MLRISKELKPNDNLALSTKLESQDTEIDQCFIFDITKSKSSNPSWEEIKVTFVRSDHTSFSEYLVFDKTQEDLNKSVEEVMGCISENLSQSDRKIMLSYLSDIMRNHTIKKNKDILSRTNKSARKIEFEQENSEIIKSFYYGMNRDEISKELKRRINWFTIDENENQINQAFELIQVQKLWLQMELHDSFSERKVNMSISTITETEEKRHGEVEKRLEEIFNKREVNNDTKEETKHSSCLGKGPEWLNACQCALM</sequence>
<evidence type="ECO:0000313" key="2">
    <source>
        <dbReference type="Proteomes" id="UP001162131"/>
    </source>
</evidence>
<proteinExistence type="predicted"/>
<dbReference type="Proteomes" id="UP001162131">
    <property type="component" value="Unassembled WGS sequence"/>
</dbReference>
<accession>A0AAU9J377</accession>